<dbReference type="CDD" id="cd06133">
    <property type="entry name" value="ERI-1_3'hExo_like"/>
    <property type="match status" value="1"/>
</dbReference>
<dbReference type="OrthoDB" id="448399at2759"/>
<accession>A0A0N1HWH5</accession>
<keyword evidence="3" id="KW-0540">Nuclease</keyword>
<organism evidence="9 10">
    <name type="scientific">Leptomonas seymouri</name>
    <dbReference type="NCBI Taxonomy" id="5684"/>
    <lineage>
        <taxon>Eukaryota</taxon>
        <taxon>Discoba</taxon>
        <taxon>Euglenozoa</taxon>
        <taxon>Kinetoplastea</taxon>
        <taxon>Metakinetoplastina</taxon>
        <taxon>Trypanosomatida</taxon>
        <taxon>Trypanosomatidae</taxon>
        <taxon>Leishmaniinae</taxon>
        <taxon>Leptomonas</taxon>
    </lineage>
</organism>
<evidence type="ECO:0000256" key="2">
    <source>
        <dbReference type="ARBA" id="ARBA00012007"/>
    </source>
</evidence>
<dbReference type="InterPro" id="IPR013520">
    <property type="entry name" value="Ribonucl_H"/>
</dbReference>
<evidence type="ECO:0000256" key="3">
    <source>
        <dbReference type="ARBA" id="ARBA00022722"/>
    </source>
</evidence>
<dbReference type="Gene3D" id="3.20.170.30">
    <property type="match status" value="1"/>
</dbReference>
<protein>
    <recommendedName>
        <fullName evidence="2">2'-phosphotransferase</fullName>
        <ecNumber evidence="2">2.7.1.160</ecNumber>
    </recommendedName>
</protein>
<evidence type="ECO:0000256" key="5">
    <source>
        <dbReference type="ARBA" id="ARBA00022839"/>
    </source>
</evidence>
<keyword evidence="5" id="KW-0269">Exonuclease</keyword>
<dbReference type="InterPro" id="IPR042080">
    <property type="entry name" value="RNA_2'-PTrans_N"/>
</dbReference>
<name>A0A0N1HWH5_LEPSE</name>
<dbReference type="InterPro" id="IPR051274">
    <property type="entry name" value="3-5_Exoribonuclease"/>
</dbReference>
<feature type="domain" description="Exonuclease" evidence="8">
    <location>
        <begin position="92"/>
        <end position="293"/>
    </location>
</feature>
<reference evidence="9 10" key="1">
    <citation type="journal article" date="2015" name="PLoS Pathog.">
        <title>Leptomonas seymouri: Adaptations to the Dixenous Life Cycle Analyzed by Genome Sequencing, Transcriptome Profiling and Co-infection with Leishmania donovani.</title>
        <authorList>
            <person name="Kraeva N."/>
            <person name="Butenko A."/>
            <person name="Hlavacova J."/>
            <person name="Kostygov A."/>
            <person name="Myskova J."/>
            <person name="Grybchuk D."/>
            <person name="Lestinova T."/>
            <person name="Votypka J."/>
            <person name="Volf P."/>
            <person name="Opperdoes F."/>
            <person name="Flegontov P."/>
            <person name="Lukes J."/>
            <person name="Yurchenko V."/>
        </authorList>
    </citation>
    <scope>NUCLEOTIDE SEQUENCE [LARGE SCALE GENOMIC DNA]</scope>
    <source>
        <strain evidence="9 10">ATCC 30220</strain>
    </source>
</reference>
<keyword evidence="4" id="KW-0378">Hydrolase</keyword>
<feature type="region of interest" description="Disordered" evidence="7">
    <location>
        <begin position="1"/>
        <end position="78"/>
    </location>
</feature>
<feature type="region of interest" description="Disordered" evidence="7">
    <location>
        <begin position="301"/>
        <end position="375"/>
    </location>
</feature>
<dbReference type="SUPFAM" id="SSF53098">
    <property type="entry name" value="Ribonuclease H-like"/>
    <property type="match status" value="1"/>
</dbReference>
<keyword evidence="10" id="KW-1185">Reference proteome</keyword>
<evidence type="ECO:0000256" key="4">
    <source>
        <dbReference type="ARBA" id="ARBA00022801"/>
    </source>
</evidence>
<dbReference type="VEuPathDB" id="TriTrypDB:Lsey_0131_0040"/>
<dbReference type="InterPro" id="IPR036397">
    <property type="entry name" value="RNaseH_sf"/>
</dbReference>
<proteinExistence type="predicted"/>
<evidence type="ECO:0000256" key="1">
    <source>
        <dbReference type="ARBA" id="ARBA00003343"/>
    </source>
</evidence>
<dbReference type="AlphaFoldDB" id="A0A0N1HWH5"/>
<dbReference type="Gene3D" id="1.10.10.970">
    <property type="entry name" value="RNA 2'-phosphotransferase, Tpt1/KptA family, N-terminal domain"/>
    <property type="match status" value="1"/>
</dbReference>
<dbReference type="PANTHER" id="PTHR23044">
    <property type="entry name" value="3'-5' EXONUCLEASE ERI1-RELATED"/>
    <property type="match status" value="1"/>
</dbReference>
<dbReference type="InterPro" id="IPR012337">
    <property type="entry name" value="RNaseH-like_sf"/>
</dbReference>
<dbReference type="Pfam" id="PF00929">
    <property type="entry name" value="RNase_T"/>
    <property type="match status" value="1"/>
</dbReference>
<dbReference type="OMA" id="RSYCVVT"/>
<dbReference type="GO" id="GO:0000215">
    <property type="term" value="F:tRNA 2'-phosphotransferase activity"/>
    <property type="evidence" value="ECO:0007669"/>
    <property type="project" value="UniProtKB-EC"/>
</dbReference>
<comment type="caution">
    <text evidence="9">The sequence shown here is derived from an EMBL/GenBank/DDBJ whole genome shotgun (WGS) entry which is preliminary data.</text>
</comment>
<gene>
    <name evidence="9" type="ORF">ABL78_4502</name>
</gene>
<dbReference type="InterPro" id="IPR047201">
    <property type="entry name" value="ERI-1_3'hExo-like"/>
</dbReference>
<evidence type="ECO:0000259" key="8">
    <source>
        <dbReference type="SMART" id="SM00479"/>
    </source>
</evidence>
<comment type="catalytic activity">
    <reaction evidence="6">
        <text>2'-phospho-[ligated tRNA] + NAD(+) = mature tRNA + ADP-alpha-D-ribose 1'',2''-cyclic phosphate + nicotinamide</text>
        <dbReference type="Rhea" id="RHEA:23324"/>
        <dbReference type="Rhea" id="RHEA-COMP:11106"/>
        <dbReference type="Rhea" id="RHEA-COMP:11107"/>
        <dbReference type="ChEBI" id="CHEBI:17154"/>
        <dbReference type="ChEBI" id="CHEBI:57540"/>
        <dbReference type="ChEBI" id="CHEBI:76596"/>
        <dbReference type="ChEBI" id="CHEBI:82883"/>
        <dbReference type="ChEBI" id="CHEBI:85027"/>
        <dbReference type="EC" id="2.7.1.160"/>
    </reaction>
</comment>
<dbReference type="InterPro" id="IPR042081">
    <property type="entry name" value="RNA_2'-PTrans_C"/>
</dbReference>
<dbReference type="Gene3D" id="3.30.420.10">
    <property type="entry name" value="Ribonuclease H-like superfamily/Ribonuclease H"/>
    <property type="match status" value="1"/>
</dbReference>
<dbReference type="Pfam" id="PF01885">
    <property type="entry name" value="PTS_2-RNA"/>
    <property type="match status" value="1"/>
</dbReference>
<dbReference type="EMBL" id="LJSK01000131">
    <property type="protein sequence ID" value="KPI86423.1"/>
    <property type="molecule type" value="Genomic_DNA"/>
</dbReference>
<evidence type="ECO:0000256" key="6">
    <source>
        <dbReference type="ARBA" id="ARBA00047949"/>
    </source>
</evidence>
<dbReference type="EC" id="2.7.1.160" evidence="2"/>
<dbReference type="GO" id="GO:0000175">
    <property type="term" value="F:3'-5'-RNA exonuclease activity"/>
    <property type="evidence" value="ECO:0007669"/>
    <property type="project" value="InterPro"/>
</dbReference>
<dbReference type="InterPro" id="IPR002745">
    <property type="entry name" value="Ptrans_KptA/Tpt1"/>
</dbReference>
<evidence type="ECO:0000313" key="10">
    <source>
        <dbReference type="Proteomes" id="UP000038009"/>
    </source>
</evidence>
<keyword evidence="9" id="KW-0808">Transferase</keyword>
<comment type="function">
    <text evidence="1">Catalyzes the last step of tRNA splicing, the transfer of the splice junction 2'-phosphate from ligated tRNA to NAD to produce ADP-ribose 1''-2'' cyclic phosphate.</text>
</comment>
<dbReference type="Proteomes" id="UP000038009">
    <property type="component" value="Unassembled WGS sequence"/>
</dbReference>
<evidence type="ECO:0000256" key="7">
    <source>
        <dbReference type="SAM" id="MobiDB-lite"/>
    </source>
</evidence>
<dbReference type="GO" id="GO:0003676">
    <property type="term" value="F:nucleic acid binding"/>
    <property type="evidence" value="ECO:0007669"/>
    <property type="project" value="InterPro"/>
</dbReference>
<sequence>MDGRQPQKGGKPAGRDIGGAGLPSAPGVQLDTELVRQILATAPPSQQQLPQPPGRSRKGTTKRSTQVAQGQEEAVVPATSATPSIALQPFDVYVVLDFEATCEENKWIANPEVIEFPMVLVDARTAQPVAEFQRYVKPVKQPTLSDFCTQLTGITQKMVDGRSTFPQVYREALDFIARAGLGDAPPLRSYCVVTCGDWDLKVMLPAQMAISGQLGIPASFQRWCNLKKLMGKLNIASCCGARRHGGRNGGAPSDMPEMLRMVGLPLHGRHHSGIDDCRNIAAVLCELLKRGYIVDATYENVGPSSSSSPQQPPARWHAPPRQVGGTQLPPLESLVSSLADDPAFPGRQATDAPPRALIRREKPQPSPPTVAAATTHRRMLSIDTSRDAVEELLRCPPPPTVTPEVLSPAQHKTVSKFISTLLRHKADQWKVPITANGYVLVEDVLRHPQLALKHPTPRDIALLVRDSDKQRFRLAFGAEDGRVYIAATQGHSLDGVEPELRVLTSPEEVPMAVHGTYWRAWRLIESCGYMSTMTRQHIHFAKGLMHDGSVISGMRTNAQILIYLDVPSVLADGIPLYESTNGVILTPGVGSTLQLPLKYVAKVVERKSGRIIYPPNASP</sequence>
<dbReference type="PANTHER" id="PTHR23044:SF61">
    <property type="entry name" value="3'-5' EXORIBONUCLEASE 1-RELATED"/>
    <property type="match status" value="1"/>
</dbReference>
<dbReference type="FunFam" id="3.20.170.30:FF:000002">
    <property type="entry name" value="Phosphotransferase, putative"/>
    <property type="match status" value="1"/>
</dbReference>
<evidence type="ECO:0000313" key="9">
    <source>
        <dbReference type="EMBL" id="KPI86423.1"/>
    </source>
</evidence>
<dbReference type="SMART" id="SM00479">
    <property type="entry name" value="EXOIII"/>
    <property type="match status" value="1"/>
</dbReference>
<dbReference type="SUPFAM" id="SSF56399">
    <property type="entry name" value="ADP-ribosylation"/>
    <property type="match status" value="1"/>
</dbReference>